<accession>A0ABT8ISY4</accession>
<proteinExistence type="predicted"/>
<dbReference type="InterPro" id="IPR041657">
    <property type="entry name" value="HTH_17"/>
</dbReference>
<dbReference type="InterPro" id="IPR009061">
    <property type="entry name" value="DNA-bd_dom_put_sf"/>
</dbReference>
<dbReference type="Pfam" id="PF12728">
    <property type="entry name" value="HTH_17"/>
    <property type="match status" value="1"/>
</dbReference>
<dbReference type="SUPFAM" id="SSF46955">
    <property type="entry name" value="Putative DNA-binding domain"/>
    <property type="match status" value="1"/>
</dbReference>
<dbReference type="EMBL" id="JAROCB010000001">
    <property type="protein sequence ID" value="MDN4595911.1"/>
    <property type="molecule type" value="Genomic_DNA"/>
</dbReference>
<gene>
    <name evidence="2" type="ORF">P5G59_02035</name>
</gene>
<evidence type="ECO:0000259" key="1">
    <source>
        <dbReference type="Pfam" id="PF12728"/>
    </source>
</evidence>
<evidence type="ECO:0000313" key="3">
    <source>
        <dbReference type="Proteomes" id="UP001174210"/>
    </source>
</evidence>
<reference evidence="2" key="1">
    <citation type="submission" date="2023-03" db="EMBL/GenBank/DDBJ databases">
        <title>MT1 and MT2 Draft Genomes of Novel Species.</title>
        <authorList>
            <person name="Venkateswaran K."/>
        </authorList>
    </citation>
    <scope>NUCLEOTIDE SEQUENCE</scope>
    <source>
        <strain evidence="2">F6_8S_P_1A</strain>
    </source>
</reference>
<sequence length="65" mass="7210">MGALVTLLTLSETAERLRKSEAQLRWMIHTKTAPPSAIIGGRRMFRAHDVDSWIDAQFAKEAASA</sequence>
<keyword evidence="3" id="KW-1185">Reference proteome</keyword>
<organism evidence="2 3">
    <name type="scientific">Leifsonia virtsii</name>
    <dbReference type="NCBI Taxonomy" id="3035915"/>
    <lineage>
        <taxon>Bacteria</taxon>
        <taxon>Bacillati</taxon>
        <taxon>Actinomycetota</taxon>
        <taxon>Actinomycetes</taxon>
        <taxon>Micrococcales</taxon>
        <taxon>Microbacteriaceae</taxon>
        <taxon>Leifsonia</taxon>
    </lineage>
</organism>
<dbReference type="RefSeq" id="WP_301215499.1">
    <property type="nucleotide sequence ID" value="NZ_JAROCB010000001.1"/>
</dbReference>
<dbReference type="Proteomes" id="UP001174210">
    <property type="component" value="Unassembled WGS sequence"/>
</dbReference>
<protein>
    <submittedName>
        <fullName evidence="2">Helix-turn-helix domain-containing protein</fullName>
    </submittedName>
</protein>
<feature type="domain" description="Helix-turn-helix" evidence="1">
    <location>
        <begin position="7"/>
        <end position="57"/>
    </location>
</feature>
<name>A0ABT8ISY4_9MICO</name>
<evidence type="ECO:0000313" key="2">
    <source>
        <dbReference type="EMBL" id="MDN4595911.1"/>
    </source>
</evidence>
<comment type="caution">
    <text evidence="2">The sequence shown here is derived from an EMBL/GenBank/DDBJ whole genome shotgun (WGS) entry which is preliminary data.</text>
</comment>